<dbReference type="PANTHER" id="PTHR13266">
    <property type="entry name" value="PROTEASOME INHIBITOR"/>
    <property type="match status" value="1"/>
</dbReference>
<sequence>MSLNTDFGWQLLFKTIENDIHNKSDILVAVIHWNLLRNAFLNCGIGDDKTLKEEDEKSELLPDGWNVNSKSYALRYINAGELYTLHANCSDNDTIIVNLLQVKSLNVSNIAFTIGETVKQLQGKKLINFVPEIQTVQDRLRKELLEPVFNGNKKDSDTQTTAVVKPKFDILTDGSRARSRFGVPLQGNDFPGLRDIGRGDLDPLGRGGGGMLFQPPAGFNPLHMPGRGGGSGLIPPGARFDPFNTPGVSRANPNPDHLPPPGFDDMFM</sequence>
<name>U5EX73_9DIPT</name>
<dbReference type="GO" id="GO:0043161">
    <property type="term" value="P:proteasome-mediated ubiquitin-dependent protein catabolic process"/>
    <property type="evidence" value="ECO:0007669"/>
    <property type="project" value="InterPro"/>
</dbReference>
<dbReference type="Pfam" id="PF11566">
    <property type="entry name" value="PI31_Prot_N"/>
    <property type="match status" value="1"/>
</dbReference>
<dbReference type="InterPro" id="IPR021625">
    <property type="entry name" value="PI31_Prot_N"/>
</dbReference>
<evidence type="ECO:0000256" key="4">
    <source>
        <dbReference type="SAM" id="MobiDB-lite"/>
    </source>
</evidence>
<evidence type="ECO:0000313" key="6">
    <source>
        <dbReference type="EMBL" id="JAB58796.1"/>
    </source>
</evidence>
<accession>U5EX73</accession>
<dbReference type="GO" id="GO:0004866">
    <property type="term" value="F:endopeptidase inhibitor activity"/>
    <property type="evidence" value="ECO:0007669"/>
    <property type="project" value="InterPro"/>
</dbReference>
<dbReference type="PANTHER" id="PTHR13266:SF1">
    <property type="entry name" value="PROTEASOME INHIBITOR PI31 SUBUNIT"/>
    <property type="match status" value="1"/>
</dbReference>
<reference evidence="6" key="1">
    <citation type="journal article" date="2014" name="Insect Biochem. Mol. Biol.">
        <title>An insight into the sialome of the frog biting fly, Corethrella appendiculata.</title>
        <authorList>
            <person name="Ribeiro J.M.C."/>
            <person name="Chagas A.C."/>
            <person name="Pham V.M."/>
            <person name="Lounibos L.P."/>
            <person name="Calvo E."/>
        </authorList>
    </citation>
    <scope>NUCLEOTIDE SEQUENCE</scope>
    <source>
        <tissue evidence="6">Salivary glands</tissue>
    </source>
</reference>
<dbReference type="AlphaFoldDB" id="U5EX73"/>
<keyword evidence="3 6" id="KW-0647">Proteasome</keyword>
<evidence type="ECO:0000256" key="3">
    <source>
        <dbReference type="ARBA" id="ARBA00022942"/>
    </source>
</evidence>
<comment type="similarity">
    <text evidence="1">Belongs to the proteasome inhibitor PI31 family.</text>
</comment>
<dbReference type="InterPro" id="IPR045128">
    <property type="entry name" value="PI31-like"/>
</dbReference>
<feature type="domain" description="PI31 proteasome regulator N-terminal" evidence="5">
    <location>
        <begin position="18"/>
        <end position="154"/>
    </location>
</feature>
<protein>
    <recommendedName>
        <fullName evidence="2">Proteasome inhibitor PI31 subunit</fullName>
    </recommendedName>
</protein>
<evidence type="ECO:0000256" key="2">
    <source>
        <dbReference type="ARBA" id="ARBA00015575"/>
    </source>
</evidence>
<dbReference type="Gene3D" id="3.40.1000.30">
    <property type="match status" value="1"/>
</dbReference>
<evidence type="ECO:0000256" key="1">
    <source>
        <dbReference type="ARBA" id="ARBA00006405"/>
    </source>
</evidence>
<evidence type="ECO:0000259" key="5">
    <source>
        <dbReference type="Pfam" id="PF11566"/>
    </source>
</evidence>
<dbReference type="GO" id="GO:0000502">
    <property type="term" value="C:proteasome complex"/>
    <property type="evidence" value="ECO:0007669"/>
    <property type="project" value="UniProtKB-KW"/>
</dbReference>
<dbReference type="GO" id="GO:0070628">
    <property type="term" value="F:proteasome binding"/>
    <property type="evidence" value="ECO:0007669"/>
    <property type="project" value="InterPro"/>
</dbReference>
<proteinExistence type="evidence at transcript level"/>
<organism evidence="6">
    <name type="scientific">Corethrella appendiculata</name>
    <dbReference type="NCBI Taxonomy" id="1370023"/>
    <lineage>
        <taxon>Eukaryota</taxon>
        <taxon>Metazoa</taxon>
        <taxon>Ecdysozoa</taxon>
        <taxon>Arthropoda</taxon>
        <taxon>Hexapoda</taxon>
        <taxon>Insecta</taxon>
        <taxon>Pterygota</taxon>
        <taxon>Neoptera</taxon>
        <taxon>Endopterygota</taxon>
        <taxon>Diptera</taxon>
        <taxon>Nematocera</taxon>
        <taxon>Culicoidea</taxon>
        <taxon>Chaoboridae</taxon>
        <taxon>Corethrella</taxon>
    </lineage>
</organism>
<feature type="region of interest" description="Disordered" evidence="4">
    <location>
        <begin position="229"/>
        <end position="268"/>
    </location>
</feature>
<dbReference type="EMBL" id="GANO01001075">
    <property type="protein sequence ID" value="JAB58796.1"/>
    <property type="molecule type" value="mRNA"/>
</dbReference>